<dbReference type="AlphaFoldDB" id="A0A7M2WSX7"/>
<evidence type="ECO:0000313" key="3">
    <source>
        <dbReference type="Proteomes" id="UP000593765"/>
    </source>
</evidence>
<feature type="region of interest" description="Disordered" evidence="1">
    <location>
        <begin position="29"/>
        <end position="164"/>
    </location>
</feature>
<feature type="compositionally biased region" description="Low complexity" evidence="1">
    <location>
        <begin position="53"/>
        <end position="64"/>
    </location>
</feature>
<dbReference type="Proteomes" id="UP000593765">
    <property type="component" value="Chromosome"/>
</dbReference>
<accession>A0A7M2WSX7</accession>
<organism evidence="2 3">
    <name type="scientific">Humisphaera borealis</name>
    <dbReference type="NCBI Taxonomy" id="2807512"/>
    <lineage>
        <taxon>Bacteria</taxon>
        <taxon>Pseudomonadati</taxon>
        <taxon>Planctomycetota</taxon>
        <taxon>Phycisphaerae</taxon>
        <taxon>Tepidisphaerales</taxon>
        <taxon>Tepidisphaeraceae</taxon>
        <taxon>Humisphaera</taxon>
    </lineage>
</organism>
<reference evidence="2 3" key="1">
    <citation type="submission" date="2020-10" db="EMBL/GenBank/DDBJ databases">
        <title>Wide distribution of Phycisphaera-like planctomycetes from WD2101 soil group in peatlands and genome analysis of the first cultivated representative.</title>
        <authorList>
            <person name="Dedysh S.N."/>
            <person name="Beletsky A.V."/>
            <person name="Ivanova A."/>
            <person name="Kulichevskaya I.S."/>
            <person name="Suzina N.E."/>
            <person name="Philippov D.A."/>
            <person name="Rakitin A.L."/>
            <person name="Mardanov A.V."/>
            <person name="Ravin N.V."/>
        </authorList>
    </citation>
    <scope>NUCLEOTIDE SEQUENCE [LARGE SCALE GENOMIC DNA]</scope>
    <source>
        <strain evidence="2 3">M1803</strain>
    </source>
</reference>
<dbReference type="RefSeq" id="WP_206291520.1">
    <property type="nucleotide sequence ID" value="NZ_CP063458.1"/>
</dbReference>
<gene>
    <name evidence="2" type="ORF">IPV69_20145</name>
</gene>
<dbReference type="PROSITE" id="PS51257">
    <property type="entry name" value="PROKAR_LIPOPROTEIN"/>
    <property type="match status" value="1"/>
</dbReference>
<sequence>MHISRPVVILSRWLPVLAMALVVVGGCRRNDPPAAMLADTPEEMRPPVRPKADAIPPAVDDAPAGQESVQALRERIERQNRLFSSNTTAEAPLSRSQRASTDSAGDLSHLPSPRPPARAEREPGGASDKPMSRPPEGAARDRAEPAVSVKEPPSRTPPPAIVPDVPVIVPATQPQPPAPQYAKPVDRVTTTTTTDADVMAREFARRLKEHPTDAAAHFYHQIFRFLRDESIPDLGSLSPLPPDDREMLSVALDGISDWIRKIQTDPNALPSRKLAPLLRMAERLRELTELSIPTMSLCRRVDGFGIYEPMALSFRAGLEHETIIYCEVENFTSRLNEKQLWETKLSMEAVLYNSAGDAILRGKDNVPIDLCRNRRRDFFVVKRLKLPATLAASRYILKVTIVDEQAKRVAENSLNLMMMAQ</sequence>
<protein>
    <submittedName>
        <fullName evidence="2">Uncharacterized protein</fullName>
    </submittedName>
</protein>
<dbReference type="KEGG" id="hbs:IPV69_20145"/>
<dbReference type="EMBL" id="CP063458">
    <property type="protein sequence ID" value="QOV88533.1"/>
    <property type="molecule type" value="Genomic_DNA"/>
</dbReference>
<evidence type="ECO:0000256" key="1">
    <source>
        <dbReference type="SAM" id="MobiDB-lite"/>
    </source>
</evidence>
<feature type="compositionally biased region" description="Basic and acidic residues" evidence="1">
    <location>
        <begin position="42"/>
        <end position="52"/>
    </location>
</feature>
<feature type="compositionally biased region" description="Polar residues" evidence="1">
    <location>
        <begin position="81"/>
        <end position="103"/>
    </location>
</feature>
<proteinExistence type="predicted"/>
<name>A0A7M2WSX7_9BACT</name>
<keyword evidence="3" id="KW-1185">Reference proteome</keyword>
<evidence type="ECO:0000313" key="2">
    <source>
        <dbReference type="EMBL" id="QOV88533.1"/>
    </source>
</evidence>